<dbReference type="Proteomes" id="UP001409585">
    <property type="component" value="Unassembled WGS sequence"/>
</dbReference>
<evidence type="ECO:0000256" key="1">
    <source>
        <dbReference type="SAM" id="SignalP"/>
    </source>
</evidence>
<dbReference type="RefSeq" id="WP_345424437.1">
    <property type="nucleotide sequence ID" value="NZ_AP031496.1"/>
</dbReference>
<accession>A0AAV3U517</accession>
<keyword evidence="1" id="KW-0732">Signal</keyword>
<dbReference type="Pfam" id="PF09832">
    <property type="entry name" value="DUF2059"/>
    <property type="match status" value="1"/>
</dbReference>
<sequence>MRKAAAIALGLLLAVNVHAQDSKQESVEALLEASDADAMVDTLYSQMNQMIEGMGRQLGIKPDEQPMFDAYMNNVFTTMKEDMSWAKMKGPMIEIYSKHYSEEEVQDMLAFYQSKSGQSMVAKMPAVMADSMQVSQQLLQAFLPKVQVMAQELQVQLQNHRTKQ</sequence>
<proteinExistence type="predicted"/>
<evidence type="ECO:0000313" key="3">
    <source>
        <dbReference type="EMBL" id="GAA4949125.1"/>
    </source>
</evidence>
<feature type="chain" id="PRO_5043808546" description="DUF2059 domain-containing protein" evidence="1">
    <location>
        <begin position="20"/>
        <end position="164"/>
    </location>
</feature>
<name>A0AAV3U517_9ALTE</name>
<feature type="domain" description="DUF2059" evidence="2">
    <location>
        <begin position="87"/>
        <end position="144"/>
    </location>
</feature>
<dbReference type="InterPro" id="IPR018637">
    <property type="entry name" value="DUF2059"/>
</dbReference>
<organism evidence="3 4">
    <name type="scientific">Halioxenophilus aromaticivorans</name>
    <dbReference type="NCBI Taxonomy" id="1306992"/>
    <lineage>
        <taxon>Bacteria</taxon>
        <taxon>Pseudomonadati</taxon>
        <taxon>Pseudomonadota</taxon>
        <taxon>Gammaproteobacteria</taxon>
        <taxon>Alteromonadales</taxon>
        <taxon>Alteromonadaceae</taxon>
        <taxon>Halioxenophilus</taxon>
    </lineage>
</organism>
<comment type="caution">
    <text evidence="3">The sequence shown here is derived from an EMBL/GenBank/DDBJ whole genome shotgun (WGS) entry which is preliminary data.</text>
</comment>
<keyword evidence="4" id="KW-1185">Reference proteome</keyword>
<dbReference type="AlphaFoldDB" id="A0AAV3U517"/>
<protein>
    <recommendedName>
        <fullName evidence="2">DUF2059 domain-containing protein</fullName>
    </recommendedName>
</protein>
<gene>
    <name evidence="3" type="ORF">GCM10025791_31640</name>
</gene>
<reference evidence="4" key="1">
    <citation type="journal article" date="2019" name="Int. J. Syst. Evol. Microbiol.">
        <title>The Global Catalogue of Microorganisms (GCM) 10K type strain sequencing project: providing services to taxonomists for standard genome sequencing and annotation.</title>
        <authorList>
            <consortium name="The Broad Institute Genomics Platform"/>
            <consortium name="The Broad Institute Genome Sequencing Center for Infectious Disease"/>
            <person name="Wu L."/>
            <person name="Ma J."/>
        </authorList>
    </citation>
    <scope>NUCLEOTIDE SEQUENCE [LARGE SCALE GENOMIC DNA]</scope>
    <source>
        <strain evidence="4">JCM 19134</strain>
    </source>
</reference>
<evidence type="ECO:0000259" key="2">
    <source>
        <dbReference type="Pfam" id="PF09832"/>
    </source>
</evidence>
<dbReference type="EMBL" id="BAABLX010000028">
    <property type="protein sequence ID" value="GAA4949125.1"/>
    <property type="molecule type" value="Genomic_DNA"/>
</dbReference>
<evidence type="ECO:0000313" key="4">
    <source>
        <dbReference type="Proteomes" id="UP001409585"/>
    </source>
</evidence>
<feature type="signal peptide" evidence="1">
    <location>
        <begin position="1"/>
        <end position="19"/>
    </location>
</feature>